<dbReference type="AlphaFoldDB" id="A0A0D5XSG5"/>
<proteinExistence type="predicted"/>
<protein>
    <submittedName>
        <fullName evidence="2">Uncharacterized protein</fullName>
    </submittedName>
</protein>
<organism evidence="2 3">
    <name type="scientific">Pseudomonas chlororaphis</name>
    <dbReference type="NCBI Taxonomy" id="587753"/>
    <lineage>
        <taxon>Bacteria</taxon>
        <taxon>Pseudomonadati</taxon>
        <taxon>Pseudomonadota</taxon>
        <taxon>Gammaproteobacteria</taxon>
        <taxon>Pseudomonadales</taxon>
        <taxon>Pseudomonadaceae</taxon>
        <taxon>Pseudomonas</taxon>
    </lineage>
</organism>
<evidence type="ECO:0000256" key="1">
    <source>
        <dbReference type="SAM" id="MobiDB-lite"/>
    </source>
</evidence>
<sequence>MVDQKAHVTQGSFVLGHGRFSGGRSIQPTAAPITCQSQSRR</sequence>
<feature type="compositionally biased region" description="Polar residues" evidence="1">
    <location>
        <begin position="24"/>
        <end position="41"/>
    </location>
</feature>
<gene>
    <name evidence="2" type="ORF">PCL1606_05740</name>
</gene>
<evidence type="ECO:0000313" key="3">
    <source>
        <dbReference type="Proteomes" id="UP000032748"/>
    </source>
</evidence>
<name>A0A0D5XSG5_9PSED</name>
<accession>A0A0D5XSG5</accession>
<reference evidence="2 3" key="1">
    <citation type="journal article" date="2015" name="Mol. Plant Microbe Interact.">
        <title>Comparative Genomic Analysis of Pseudomonas chlororaphis PCL1606 Reveals New Insight into Antifungal Compounds Involved in Biocontrol.</title>
        <authorList>
            <person name="Calderon C.E."/>
            <person name="Ramos C."/>
            <person name="de Vicente A."/>
            <person name="Cazorla F.M."/>
        </authorList>
    </citation>
    <scope>NUCLEOTIDE SEQUENCE [LARGE SCALE GENOMIC DNA]</scope>
    <source>
        <strain evidence="2 3">PCL1606</strain>
    </source>
</reference>
<dbReference type="KEGG" id="pcz:PCL1606_05740"/>
<dbReference type="EMBL" id="CP011110">
    <property type="protein sequence ID" value="AKA22028.1"/>
    <property type="molecule type" value="Genomic_DNA"/>
</dbReference>
<evidence type="ECO:0000313" key="2">
    <source>
        <dbReference type="EMBL" id="AKA22028.1"/>
    </source>
</evidence>
<feature type="region of interest" description="Disordered" evidence="1">
    <location>
        <begin position="17"/>
        <end position="41"/>
    </location>
</feature>
<dbReference type="Proteomes" id="UP000032748">
    <property type="component" value="Chromosome"/>
</dbReference>